<dbReference type="Proteomes" id="UP001601992">
    <property type="component" value="Unassembled WGS sequence"/>
</dbReference>
<dbReference type="RefSeq" id="WP_040831971.1">
    <property type="nucleotide sequence ID" value="NZ_JBIAQY010000002.1"/>
</dbReference>
<evidence type="ECO:0000313" key="1">
    <source>
        <dbReference type="EMBL" id="MFF3567658.1"/>
    </source>
</evidence>
<evidence type="ECO:0000313" key="2">
    <source>
        <dbReference type="Proteomes" id="UP001601992"/>
    </source>
</evidence>
<dbReference type="EMBL" id="JBIAQY010000002">
    <property type="protein sequence ID" value="MFF3567658.1"/>
    <property type="molecule type" value="Genomic_DNA"/>
</dbReference>
<comment type="caution">
    <text evidence="1">The sequence shown here is derived from an EMBL/GenBank/DDBJ whole genome shotgun (WGS) entry which is preliminary data.</text>
</comment>
<protein>
    <submittedName>
        <fullName evidence="1">Uncharacterized protein</fullName>
    </submittedName>
</protein>
<keyword evidence="2" id="KW-1185">Reference proteome</keyword>
<sequence>MTAGAGVAVLTREDMHVRVWVNGMAFDYRAAQGVARNLIRDWHRKRWCAIELIAHTSEGCLPETRLPNERLFLGP</sequence>
<name>A0ABW6RUH0_9NOCA</name>
<organism evidence="1 2">
    <name type="scientific">Nocardia jiangxiensis</name>
    <dbReference type="NCBI Taxonomy" id="282685"/>
    <lineage>
        <taxon>Bacteria</taxon>
        <taxon>Bacillati</taxon>
        <taxon>Actinomycetota</taxon>
        <taxon>Actinomycetes</taxon>
        <taxon>Mycobacteriales</taxon>
        <taxon>Nocardiaceae</taxon>
        <taxon>Nocardia</taxon>
    </lineage>
</organism>
<reference evidence="1 2" key="1">
    <citation type="submission" date="2024-10" db="EMBL/GenBank/DDBJ databases">
        <title>The Natural Products Discovery Center: Release of the First 8490 Sequenced Strains for Exploring Actinobacteria Biosynthetic Diversity.</title>
        <authorList>
            <person name="Kalkreuter E."/>
            <person name="Kautsar S.A."/>
            <person name="Yang D."/>
            <person name="Bader C.D."/>
            <person name="Teijaro C.N."/>
            <person name="Fluegel L."/>
            <person name="Davis C.M."/>
            <person name="Simpson J.R."/>
            <person name="Lauterbach L."/>
            <person name="Steele A.D."/>
            <person name="Gui C."/>
            <person name="Meng S."/>
            <person name="Li G."/>
            <person name="Viehrig K."/>
            <person name="Ye F."/>
            <person name="Su P."/>
            <person name="Kiefer A.F."/>
            <person name="Nichols A."/>
            <person name="Cepeda A.J."/>
            <person name="Yan W."/>
            <person name="Fan B."/>
            <person name="Jiang Y."/>
            <person name="Adhikari A."/>
            <person name="Zheng C.-J."/>
            <person name="Schuster L."/>
            <person name="Cowan T.M."/>
            <person name="Smanski M.J."/>
            <person name="Chevrette M.G."/>
            <person name="De Carvalho L.P.S."/>
            <person name="Shen B."/>
        </authorList>
    </citation>
    <scope>NUCLEOTIDE SEQUENCE [LARGE SCALE GENOMIC DNA]</scope>
    <source>
        <strain evidence="1 2">NPDC002593</strain>
    </source>
</reference>
<gene>
    <name evidence="1" type="ORF">ACFYXQ_07710</name>
</gene>
<proteinExistence type="predicted"/>
<accession>A0ABW6RUH0</accession>